<evidence type="ECO:0000256" key="1">
    <source>
        <dbReference type="SAM" id="Coils"/>
    </source>
</evidence>
<dbReference type="AlphaFoldDB" id="A0A0P1EQB0"/>
<feature type="transmembrane region" description="Helical" evidence="2">
    <location>
        <begin position="89"/>
        <end position="105"/>
    </location>
</feature>
<evidence type="ECO:0000313" key="3">
    <source>
        <dbReference type="EMBL" id="CUH52603.1"/>
    </source>
</evidence>
<keyword evidence="4" id="KW-1185">Reference proteome</keyword>
<keyword evidence="2" id="KW-0812">Transmembrane</keyword>
<dbReference type="RefSeq" id="WP_144432547.1">
    <property type="nucleotide sequence ID" value="NZ_CYPW01000018.1"/>
</dbReference>
<evidence type="ECO:0000313" key="4">
    <source>
        <dbReference type="Proteomes" id="UP000054823"/>
    </source>
</evidence>
<protein>
    <submittedName>
        <fullName evidence="3">Uncharacterized protein</fullName>
    </submittedName>
</protein>
<keyword evidence="2" id="KW-0472">Membrane</keyword>
<feature type="coiled-coil region" evidence="1">
    <location>
        <begin position="51"/>
        <end position="82"/>
    </location>
</feature>
<organism evidence="3 4">
    <name type="scientific">Shimia marina</name>
    <dbReference type="NCBI Taxonomy" id="321267"/>
    <lineage>
        <taxon>Bacteria</taxon>
        <taxon>Pseudomonadati</taxon>
        <taxon>Pseudomonadota</taxon>
        <taxon>Alphaproteobacteria</taxon>
        <taxon>Rhodobacterales</taxon>
        <taxon>Roseobacteraceae</taxon>
    </lineage>
</organism>
<dbReference type="Proteomes" id="UP000054823">
    <property type="component" value="Unassembled WGS sequence"/>
</dbReference>
<dbReference type="STRING" id="321267.SHM7688_02050"/>
<evidence type="ECO:0000256" key="2">
    <source>
        <dbReference type="SAM" id="Phobius"/>
    </source>
</evidence>
<sequence length="160" mass="18724">MRHGFRLGDFETPVSQAETARERRRDDRRLMREVNRRMRRAMARATAADQISAVERVMARNARQLEQQREEARLRRDIVMARRWPRPRLLALIVVITLAAVVPSVTLRLMIWMVILLLLTAVMLGPERARDGMLIAWRHVAGVWGSDWHVLRRMIGVGER</sequence>
<dbReference type="EMBL" id="CYPW01000018">
    <property type="protein sequence ID" value="CUH52603.1"/>
    <property type="molecule type" value="Genomic_DNA"/>
</dbReference>
<accession>A0A0P1EQB0</accession>
<keyword evidence="1" id="KW-0175">Coiled coil</keyword>
<reference evidence="3 4" key="1">
    <citation type="submission" date="2015-09" db="EMBL/GenBank/DDBJ databases">
        <authorList>
            <consortium name="Swine Surveillance"/>
        </authorList>
    </citation>
    <scope>NUCLEOTIDE SEQUENCE [LARGE SCALE GENOMIC DNA]</scope>
    <source>
        <strain evidence="3 4">CECT 7688</strain>
    </source>
</reference>
<gene>
    <name evidence="3" type="ORF">SHM7688_02050</name>
</gene>
<name>A0A0P1EQB0_9RHOB</name>
<keyword evidence="2" id="KW-1133">Transmembrane helix</keyword>
<proteinExistence type="predicted"/>